<dbReference type="EMBL" id="JACHJK010000031">
    <property type="protein sequence ID" value="MBB5932728.1"/>
    <property type="molecule type" value="Genomic_DNA"/>
</dbReference>
<evidence type="ECO:0000313" key="2">
    <source>
        <dbReference type="EMBL" id="MBB5932728.1"/>
    </source>
</evidence>
<sequence length="284" mass="31487">MHLRRYDALARIARGAGAAPDAVPPAELPRTQIIERTRHRYEDIHRLLEKRWTISAIARRLNLGRKTVRRFRDTDLDELLASARERRPNGVLEPFKAYLNACFTEAQGLVSGTRLLLEIQVRGYRGSRQVVRKHLTALRAGTAEPVRADIPSPRKITRGSCGPGRPSPTARTSDSFKSGSPAPTSPGPATSPGPLRDLVRHQRGYLLLVWIRQAEQDGPKPMKGFAGFLRQDLDAVTVGLTLSWSNSSELCTVGPRSNPPGPDPHSAMTSPDRGRADRRKQHQL</sequence>
<evidence type="ECO:0000256" key="1">
    <source>
        <dbReference type="SAM" id="MobiDB-lite"/>
    </source>
</evidence>
<feature type="region of interest" description="Disordered" evidence="1">
    <location>
        <begin position="248"/>
        <end position="284"/>
    </location>
</feature>
<reference evidence="2 3" key="1">
    <citation type="submission" date="2020-08" db="EMBL/GenBank/DDBJ databases">
        <title>Genomic Encyclopedia of Type Strains, Phase III (KMG-III): the genomes of soil and plant-associated and newly described type strains.</title>
        <authorList>
            <person name="Whitman W."/>
        </authorList>
    </citation>
    <scope>NUCLEOTIDE SEQUENCE [LARGE SCALE GENOMIC DNA]</scope>
    <source>
        <strain evidence="2 3">CECT 3313</strain>
    </source>
</reference>
<evidence type="ECO:0000313" key="3">
    <source>
        <dbReference type="Proteomes" id="UP000585836"/>
    </source>
</evidence>
<gene>
    <name evidence="2" type="ORF">FHS34_008248</name>
</gene>
<dbReference type="RefSeq" id="WP_184975572.1">
    <property type="nucleotide sequence ID" value="NZ_BAAAWF010000079.1"/>
</dbReference>
<name>A0A7W9Q3X5_9ACTN</name>
<dbReference type="AlphaFoldDB" id="A0A7W9Q3X5"/>
<dbReference type="Gene3D" id="1.10.10.60">
    <property type="entry name" value="Homeodomain-like"/>
    <property type="match status" value="1"/>
</dbReference>
<keyword evidence="3" id="KW-1185">Reference proteome</keyword>
<protein>
    <submittedName>
        <fullName evidence="2">Uncharacterized protein</fullName>
    </submittedName>
</protein>
<organism evidence="2 3">
    <name type="scientific">Streptomyces echinatus</name>
    <dbReference type="NCBI Taxonomy" id="67293"/>
    <lineage>
        <taxon>Bacteria</taxon>
        <taxon>Bacillati</taxon>
        <taxon>Actinomycetota</taxon>
        <taxon>Actinomycetes</taxon>
        <taxon>Kitasatosporales</taxon>
        <taxon>Streptomycetaceae</taxon>
        <taxon>Streptomyces</taxon>
    </lineage>
</organism>
<proteinExistence type="predicted"/>
<comment type="caution">
    <text evidence="2">The sequence shown here is derived from an EMBL/GenBank/DDBJ whole genome shotgun (WGS) entry which is preliminary data.</text>
</comment>
<feature type="region of interest" description="Disordered" evidence="1">
    <location>
        <begin position="144"/>
        <end position="196"/>
    </location>
</feature>
<dbReference type="Proteomes" id="UP000585836">
    <property type="component" value="Unassembled WGS sequence"/>
</dbReference>
<accession>A0A7W9Q3X5</accession>